<gene>
    <name evidence="1" type="ORF">MLD38_035393</name>
</gene>
<protein>
    <submittedName>
        <fullName evidence="1">Uncharacterized protein</fullName>
    </submittedName>
</protein>
<accession>A0ACB9LH11</accession>
<reference evidence="2" key="1">
    <citation type="journal article" date="2023" name="Front. Plant Sci.">
        <title>Chromosomal-level genome assembly of Melastoma candidum provides insights into trichome evolution.</title>
        <authorList>
            <person name="Zhong Y."/>
            <person name="Wu W."/>
            <person name="Sun C."/>
            <person name="Zou P."/>
            <person name="Liu Y."/>
            <person name="Dai S."/>
            <person name="Zhou R."/>
        </authorList>
    </citation>
    <scope>NUCLEOTIDE SEQUENCE [LARGE SCALE GENOMIC DNA]</scope>
</reference>
<comment type="caution">
    <text evidence="1">The sequence shown here is derived from an EMBL/GenBank/DDBJ whole genome shotgun (WGS) entry which is preliminary data.</text>
</comment>
<dbReference type="Proteomes" id="UP001057402">
    <property type="component" value="Chromosome 11"/>
</dbReference>
<evidence type="ECO:0000313" key="1">
    <source>
        <dbReference type="EMBL" id="KAI4310413.1"/>
    </source>
</evidence>
<name>A0ACB9LH11_9MYRT</name>
<dbReference type="EMBL" id="CM042890">
    <property type="protein sequence ID" value="KAI4310413.1"/>
    <property type="molecule type" value="Genomic_DNA"/>
</dbReference>
<proteinExistence type="predicted"/>
<keyword evidence="2" id="KW-1185">Reference proteome</keyword>
<sequence length="106" mass="11672">MGLGFPIGVVGVLILGHAAYSTIQYRGLLKIMEEEFSGPPLVVVAELLVALVLCFWAALSVPGKFLSIHPDSEENRIIALPENLDFMIFNHRGRAFSSQPDLKLKH</sequence>
<evidence type="ECO:0000313" key="2">
    <source>
        <dbReference type="Proteomes" id="UP001057402"/>
    </source>
</evidence>
<organism evidence="1 2">
    <name type="scientific">Melastoma candidum</name>
    <dbReference type="NCBI Taxonomy" id="119954"/>
    <lineage>
        <taxon>Eukaryota</taxon>
        <taxon>Viridiplantae</taxon>
        <taxon>Streptophyta</taxon>
        <taxon>Embryophyta</taxon>
        <taxon>Tracheophyta</taxon>
        <taxon>Spermatophyta</taxon>
        <taxon>Magnoliopsida</taxon>
        <taxon>eudicotyledons</taxon>
        <taxon>Gunneridae</taxon>
        <taxon>Pentapetalae</taxon>
        <taxon>rosids</taxon>
        <taxon>malvids</taxon>
        <taxon>Myrtales</taxon>
        <taxon>Melastomataceae</taxon>
        <taxon>Melastomatoideae</taxon>
        <taxon>Melastomateae</taxon>
        <taxon>Melastoma</taxon>
    </lineage>
</organism>